<dbReference type="Pfam" id="PF00107">
    <property type="entry name" value="ADH_zinc_N"/>
    <property type="match status" value="1"/>
</dbReference>
<dbReference type="Gene3D" id="3.90.180.10">
    <property type="entry name" value="Medium-chain alcohol dehydrogenases, catalytic domain"/>
    <property type="match status" value="1"/>
</dbReference>
<dbReference type="GO" id="GO:0005739">
    <property type="term" value="C:mitochondrion"/>
    <property type="evidence" value="ECO:0007669"/>
    <property type="project" value="UniProtKB-SubCell"/>
</dbReference>
<accession>A0A9P8Q0U9</accession>
<comment type="subcellular location">
    <subcellularLocation>
        <location evidence="1">Mitochondrion</location>
    </subcellularLocation>
</comment>
<evidence type="ECO:0000256" key="8">
    <source>
        <dbReference type="ARBA" id="ARBA00023098"/>
    </source>
</evidence>
<dbReference type="InterPro" id="IPR020843">
    <property type="entry name" value="ER"/>
</dbReference>
<name>A0A9P8Q0U9_WICPI</name>
<dbReference type="InterPro" id="IPR013154">
    <property type="entry name" value="ADH-like_N"/>
</dbReference>
<dbReference type="Pfam" id="PF08240">
    <property type="entry name" value="ADH_N"/>
    <property type="match status" value="1"/>
</dbReference>
<dbReference type="EMBL" id="JAEUBG010004667">
    <property type="protein sequence ID" value="KAH3680754.1"/>
    <property type="molecule type" value="Genomic_DNA"/>
</dbReference>
<evidence type="ECO:0000256" key="9">
    <source>
        <dbReference type="ARBA" id="ARBA00023128"/>
    </source>
</evidence>
<evidence type="ECO:0000313" key="14">
    <source>
        <dbReference type="EMBL" id="KAH3680754.1"/>
    </source>
</evidence>
<keyword evidence="4" id="KW-0276">Fatty acid metabolism</keyword>
<feature type="domain" description="Enoyl reductase (ER)" evidence="13">
    <location>
        <begin position="42"/>
        <end position="375"/>
    </location>
</feature>
<evidence type="ECO:0000256" key="12">
    <source>
        <dbReference type="ARBA" id="ARBA00048843"/>
    </source>
</evidence>
<keyword evidence="9" id="KW-0496">Mitochondrion</keyword>
<evidence type="ECO:0000256" key="2">
    <source>
        <dbReference type="ARBA" id="ARBA00010371"/>
    </source>
</evidence>
<sequence length="378" mass="41065">MFHSTSSIVRSALTSNIKMSSSATRSLTTAKSIIYSTHGEPKDVIKVHTYTIKEPEDNEIVLKTLAFPINPSDINQLEGVYPSKPEKTLQYNTTEPSAIAGNEGLFEVFKTGPGVSSKFQIGDRVVPIFANTGTWTSHNIIKEDQLIKLPKDLSIVKGATIGVNPATAYQLVNNYGLIKGDWLIQNAGTSAVSQMVSQIAKTKGINVISVIRDRDDFDAVAERLTSQGATKVISESQNGDRDVGKELAKLTGGNIKLALNSVGGKSSASIARKLAPGSKIITYGGMSKQPVTFPTSLFIFKNIQALGYWVTENTKADPAGKVKDTEEIVKLYQSGQLKELEVVESVWKLDEFSDEQVRDLIVKGLENSSKGKQLIKIE</sequence>
<evidence type="ECO:0000313" key="15">
    <source>
        <dbReference type="Proteomes" id="UP000774326"/>
    </source>
</evidence>
<keyword evidence="6" id="KW-0809">Transit peptide</keyword>
<organism evidence="14 15">
    <name type="scientific">Wickerhamomyces pijperi</name>
    <name type="common">Yeast</name>
    <name type="synonym">Pichia pijperi</name>
    <dbReference type="NCBI Taxonomy" id="599730"/>
    <lineage>
        <taxon>Eukaryota</taxon>
        <taxon>Fungi</taxon>
        <taxon>Dikarya</taxon>
        <taxon>Ascomycota</taxon>
        <taxon>Saccharomycotina</taxon>
        <taxon>Saccharomycetes</taxon>
        <taxon>Phaffomycetales</taxon>
        <taxon>Wickerhamomycetaceae</taxon>
        <taxon>Wickerhamomyces</taxon>
    </lineage>
</organism>
<evidence type="ECO:0000256" key="4">
    <source>
        <dbReference type="ARBA" id="ARBA00022832"/>
    </source>
</evidence>
<evidence type="ECO:0000256" key="1">
    <source>
        <dbReference type="ARBA" id="ARBA00004173"/>
    </source>
</evidence>
<gene>
    <name evidence="14" type="ORF">WICPIJ_008115</name>
</gene>
<dbReference type="PANTHER" id="PTHR43981:SF2">
    <property type="entry name" value="ENOYL-[ACYL-CARRIER-PROTEIN] REDUCTASE, MITOCHONDRIAL"/>
    <property type="match status" value="1"/>
</dbReference>
<dbReference type="InterPro" id="IPR036291">
    <property type="entry name" value="NAD(P)-bd_dom_sf"/>
</dbReference>
<dbReference type="AlphaFoldDB" id="A0A9P8Q0U9"/>
<dbReference type="InterPro" id="IPR011032">
    <property type="entry name" value="GroES-like_sf"/>
</dbReference>
<dbReference type="InterPro" id="IPR013149">
    <property type="entry name" value="ADH-like_C"/>
</dbReference>
<dbReference type="Gene3D" id="3.40.50.720">
    <property type="entry name" value="NAD(P)-binding Rossmann-like Domain"/>
    <property type="match status" value="1"/>
</dbReference>
<dbReference type="SUPFAM" id="SSF50129">
    <property type="entry name" value="GroES-like"/>
    <property type="match status" value="1"/>
</dbReference>
<dbReference type="CDD" id="cd08290">
    <property type="entry name" value="ETR"/>
    <property type="match status" value="1"/>
</dbReference>
<evidence type="ECO:0000256" key="6">
    <source>
        <dbReference type="ARBA" id="ARBA00022946"/>
    </source>
</evidence>
<dbReference type="FunFam" id="3.40.50.720:FF:000112">
    <property type="entry name" value="Enoyl-[acyl-carrier-protein] reductase 1, mitochondrial"/>
    <property type="match status" value="1"/>
</dbReference>
<dbReference type="SMART" id="SM00829">
    <property type="entry name" value="PKS_ER"/>
    <property type="match status" value="1"/>
</dbReference>
<dbReference type="GO" id="GO:0141148">
    <property type="term" value="F:enoyl-[acyl-carrier-protein] reductase (NADPH) activity"/>
    <property type="evidence" value="ECO:0007669"/>
    <property type="project" value="UniProtKB-EC"/>
</dbReference>
<dbReference type="EC" id="1.3.1.104" evidence="11"/>
<keyword evidence="3" id="KW-0444">Lipid biosynthesis</keyword>
<dbReference type="Proteomes" id="UP000774326">
    <property type="component" value="Unassembled WGS sequence"/>
</dbReference>
<evidence type="ECO:0000259" key="13">
    <source>
        <dbReference type="SMART" id="SM00829"/>
    </source>
</evidence>
<comment type="caution">
    <text evidence="14">The sequence shown here is derived from an EMBL/GenBank/DDBJ whole genome shotgun (WGS) entry which is preliminary data.</text>
</comment>
<dbReference type="PANTHER" id="PTHR43981">
    <property type="entry name" value="ENOYL-[ACYL-CARRIER-PROTEIN] REDUCTASE, MITOCHONDRIAL"/>
    <property type="match status" value="1"/>
</dbReference>
<keyword evidence="8" id="KW-0443">Lipid metabolism</keyword>
<evidence type="ECO:0000256" key="5">
    <source>
        <dbReference type="ARBA" id="ARBA00022857"/>
    </source>
</evidence>
<reference evidence="14" key="1">
    <citation type="journal article" date="2021" name="Open Biol.">
        <title>Shared evolutionary footprints suggest mitochondrial oxidative damage underlies multiple complex I losses in fungi.</title>
        <authorList>
            <person name="Schikora-Tamarit M.A."/>
            <person name="Marcet-Houben M."/>
            <person name="Nosek J."/>
            <person name="Gabaldon T."/>
        </authorList>
    </citation>
    <scope>NUCLEOTIDE SEQUENCE</scope>
    <source>
        <strain evidence="14">CBS2887</strain>
    </source>
</reference>
<keyword evidence="10" id="KW-0275">Fatty acid biosynthesis</keyword>
<dbReference type="SUPFAM" id="SSF51735">
    <property type="entry name" value="NAD(P)-binding Rossmann-fold domains"/>
    <property type="match status" value="1"/>
</dbReference>
<reference evidence="14" key="2">
    <citation type="submission" date="2021-01" db="EMBL/GenBank/DDBJ databases">
        <authorList>
            <person name="Schikora-Tamarit M.A."/>
        </authorList>
    </citation>
    <scope>NUCLEOTIDE SEQUENCE</scope>
    <source>
        <strain evidence="14">CBS2887</strain>
    </source>
</reference>
<keyword evidence="7" id="KW-0560">Oxidoreductase</keyword>
<dbReference type="OrthoDB" id="7482721at2759"/>
<comment type="similarity">
    <text evidence="2">Belongs to the zinc-containing alcohol dehydrogenase family. Quinone oxidoreductase subfamily.</text>
</comment>
<proteinExistence type="inferred from homology"/>
<keyword evidence="5" id="KW-0521">NADP</keyword>
<evidence type="ECO:0000256" key="7">
    <source>
        <dbReference type="ARBA" id="ARBA00023002"/>
    </source>
</evidence>
<evidence type="ECO:0000256" key="3">
    <source>
        <dbReference type="ARBA" id="ARBA00022516"/>
    </source>
</evidence>
<dbReference type="InterPro" id="IPR051034">
    <property type="entry name" value="Mito_Enoyl-ACP_Reductase"/>
</dbReference>
<dbReference type="GO" id="GO:0006633">
    <property type="term" value="P:fatty acid biosynthetic process"/>
    <property type="evidence" value="ECO:0007669"/>
    <property type="project" value="UniProtKB-KW"/>
</dbReference>
<protein>
    <recommendedName>
        <fullName evidence="11">enoyl-[acyl-carrier-protein] reductase</fullName>
        <ecNumber evidence="11">1.3.1.104</ecNumber>
    </recommendedName>
</protein>
<evidence type="ECO:0000256" key="10">
    <source>
        <dbReference type="ARBA" id="ARBA00023160"/>
    </source>
</evidence>
<evidence type="ECO:0000256" key="11">
    <source>
        <dbReference type="ARBA" id="ARBA00038963"/>
    </source>
</evidence>
<comment type="catalytic activity">
    <reaction evidence="12">
        <text>a 2,3-saturated acyl-[ACP] + NADP(+) = a (2E)-enoyl-[ACP] + NADPH + H(+)</text>
        <dbReference type="Rhea" id="RHEA:22564"/>
        <dbReference type="Rhea" id="RHEA-COMP:9925"/>
        <dbReference type="Rhea" id="RHEA-COMP:9926"/>
        <dbReference type="ChEBI" id="CHEBI:15378"/>
        <dbReference type="ChEBI" id="CHEBI:57783"/>
        <dbReference type="ChEBI" id="CHEBI:58349"/>
        <dbReference type="ChEBI" id="CHEBI:78784"/>
        <dbReference type="ChEBI" id="CHEBI:78785"/>
        <dbReference type="EC" id="1.3.1.104"/>
    </reaction>
</comment>
<keyword evidence="15" id="KW-1185">Reference proteome</keyword>